<accession>A0A1V1PAN8</accession>
<dbReference type="Gene3D" id="3.40.50.2300">
    <property type="match status" value="2"/>
</dbReference>
<keyword evidence="3" id="KW-0812">Transmembrane</keyword>
<dbReference type="AlphaFoldDB" id="A0A1V1PAN8"/>
<dbReference type="PANTHER" id="PTHR47151:SF2">
    <property type="entry name" value="AMINO ACID BINDING PROTEIN"/>
    <property type="match status" value="1"/>
</dbReference>
<evidence type="ECO:0000256" key="3">
    <source>
        <dbReference type="SAM" id="Phobius"/>
    </source>
</evidence>
<name>A0A1V1PAN8_9BACT</name>
<feature type="transmembrane region" description="Helical" evidence="3">
    <location>
        <begin position="23"/>
        <end position="42"/>
    </location>
</feature>
<evidence type="ECO:0000313" key="5">
    <source>
        <dbReference type="EMBL" id="ETR71947.1"/>
    </source>
</evidence>
<keyword evidence="3" id="KW-0472">Membrane</keyword>
<keyword evidence="3" id="KW-1133">Transmembrane helix</keyword>
<dbReference type="InterPro" id="IPR028082">
    <property type="entry name" value="Peripla_BP_I"/>
</dbReference>
<dbReference type="Pfam" id="PF13458">
    <property type="entry name" value="Peripla_BP_6"/>
    <property type="match status" value="1"/>
</dbReference>
<feature type="transmembrane region" description="Helical" evidence="3">
    <location>
        <begin position="629"/>
        <end position="646"/>
    </location>
</feature>
<evidence type="ECO:0000256" key="2">
    <source>
        <dbReference type="ARBA" id="ARBA00022729"/>
    </source>
</evidence>
<reference evidence="6" key="1">
    <citation type="submission" date="2012-11" db="EMBL/GenBank/DDBJ databases">
        <authorList>
            <person name="Lucero-Rivera Y.E."/>
            <person name="Tovar-Ramirez D."/>
        </authorList>
    </citation>
    <scope>NUCLEOTIDE SEQUENCE [LARGE SCALE GENOMIC DNA]</scope>
    <source>
        <strain evidence="6">Araruama</strain>
    </source>
</reference>
<comment type="caution">
    <text evidence="5">The sequence shown here is derived from an EMBL/GenBank/DDBJ whole genome shotgun (WGS) entry which is preliminary data.</text>
</comment>
<dbReference type="PANTHER" id="PTHR47151">
    <property type="entry name" value="LEU/ILE/VAL-BINDING ABC TRANSPORTER SUBUNIT"/>
    <property type="match status" value="1"/>
</dbReference>
<dbReference type="Proteomes" id="UP000189670">
    <property type="component" value="Unassembled WGS sequence"/>
</dbReference>
<feature type="transmembrane region" description="Helical" evidence="3">
    <location>
        <begin position="653"/>
        <end position="670"/>
    </location>
</feature>
<evidence type="ECO:0000313" key="6">
    <source>
        <dbReference type="Proteomes" id="UP000189670"/>
    </source>
</evidence>
<protein>
    <submittedName>
        <fullName evidence="5">Branched chain amino acid ABC transporter substrate-binding protein</fullName>
    </submittedName>
</protein>
<evidence type="ECO:0000259" key="4">
    <source>
        <dbReference type="Pfam" id="PF13458"/>
    </source>
</evidence>
<organism evidence="5 6">
    <name type="scientific">Candidatus Magnetoglobus multicellularis str. Araruama</name>
    <dbReference type="NCBI Taxonomy" id="890399"/>
    <lineage>
        <taxon>Bacteria</taxon>
        <taxon>Pseudomonadati</taxon>
        <taxon>Thermodesulfobacteriota</taxon>
        <taxon>Desulfobacteria</taxon>
        <taxon>Desulfobacterales</taxon>
        <taxon>Desulfobacteraceae</taxon>
        <taxon>Candidatus Magnetoglobus</taxon>
    </lineage>
</organism>
<dbReference type="SUPFAM" id="SSF53822">
    <property type="entry name" value="Periplasmic binding protein-like I"/>
    <property type="match status" value="1"/>
</dbReference>
<sequence length="740" mass="85341">MVFKKDKEFNQMINIKLKLSKKVIILLIIVGCFTLAGTYLLLITNQPTNDDYYFIGVAGTFEDKSTNKKNDMLQGLELAAARVNQSGGIDGKTIKLVVQNDKNDPSIAMKVASNFSQDKRILLVLGHYYSTPSLVGADIYQKNAIPAITASATYDPITHDNEWYFRTIPNNSYYAEFMGTYLGLNLRQWPVVIISGEDDFHQNITNDFIKTIQKYGINLIEQFYYNIGERDVSPQLIKISNTIKRINKKSIIFISANTKELIELVRLLKSSPKKYHFKIFGTDSAATSQFITGLSTFPREQNKPGFYSDGIVTLSASIPGTGNQQSFQFYQDFYETYHKDPSWVAASYYDTLILCSQAIKRSEIVDNAGIREKRKKIRNALNEFYDHKHAFNGVTGNIFFDDNGDAKRPLIPAHYQNNLLIPEYIQYQRKFNQNLDHQAIDQSLNNDIVVIDNTVLNKKKLVFANIQILSIKPYKENNQIFSTVDFYLKFEFSETFEDNNICFVKAKEPVFIGKPVMESKEKGVTQRLYRIKADFKHKIDNQSFLLDRHEISIRFHHKSKTADYLTYVPSLTLKDVTLFDDWTIASHHSSICRVENENIPKLKVIKDNLYYSQVNTGIILSKKMNGIRWIVPFFVMVILLYGVFFISIDRMSTILYVVCTAIIINTYYYYKIIPLVNHSYLIKAEMVCLLIYALSILVFILNACVSMFHVKKQVHKERMIRYIGIVIFPVLIVIFLMIVF</sequence>
<dbReference type="InterPro" id="IPR028081">
    <property type="entry name" value="Leu-bd"/>
</dbReference>
<feature type="transmembrane region" description="Helical" evidence="3">
    <location>
        <begin position="722"/>
        <end position="739"/>
    </location>
</feature>
<proteinExistence type="inferred from homology"/>
<evidence type="ECO:0000256" key="1">
    <source>
        <dbReference type="ARBA" id="ARBA00010062"/>
    </source>
</evidence>
<feature type="transmembrane region" description="Helical" evidence="3">
    <location>
        <begin position="690"/>
        <end position="710"/>
    </location>
</feature>
<keyword evidence="2" id="KW-0732">Signal</keyword>
<gene>
    <name evidence="5" type="ORF">OMM_07801</name>
</gene>
<feature type="domain" description="Leucine-binding protein" evidence="4">
    <location>
        <begin position="59"/>
        <end position="411"/>
    </location>
</feature>
<dbReference type="EMBL" id="ATBP01000203">
    <property type="protein sequence ID" value="ETR71947.1"/>
    <property type="molecule type" value="Genomic_DNA"/>
</dbReference>
<comment type="similarity">
    <text evidence="1">Belongs to the leucine-binding protein family.</text>
</comment>